<comment type="subcellular location">
    <subcellularLocation>
        <location evidence="1">Membrane</location>
        <topology evidence="1">Single-pass type II membrane protein</topology>
    </subcellularLocation>
</comment>
<dbReference type="EMBL" id="CAJHNJ030000031">
    <property type="protein sequence ID" value="CAG9125666.1"/>
    <property type="molecule type" value="Genomic_DNA"/>
</dbReference>
<reference evidence="13" key="1">
    <citation type="submission" date="2020-11" db="EMBL/GenBank/DDBJ databases">
        <authorList>
            <person name="Whiteford S."/>
        </authorList>
    </citation>
    <scope>NUCLEOTIDE SEQUENCE</scope>
</reference>
<evidence type="ECO:0000256" key="2">
    <source>
        <dbReference type="ARBA" id="ARBA00004922"/>
    </source>
</evidence>
<dbReference type="EC" id="2.4.1.122" evidence="4"/>
<gene>
    <name evidence="13" type="ORF">PLXY2_LOCUS8435</name>
</gene>
<evidence type="ECO:0000256" key="6">
    <source>
        <dbReference type="ARBA" id="ARBA00022679"/>
    </source>
</evidence>
<dbReference type="GO" id="GO:0016263">
    <property type="term" value="F:glycoprotein-N-acetylgalactosamine 3-beta-galactosyltransferase activity"/>
    <property type="evidence" value="ECO:0007669"/>
    <property type="project" value="UniProtKB-EC"/>
</dbReference>
<comment type="caution">
    <text evidence="13">The sequence shown here is derived from an EMBL/GenBank/DDBJ whole genome shotgun (WGS) entry which is preliminary data.</text>
</comment>
<sequence length="238" mass="27642">MCIEDHDHLWAKTKEAFRYVYEHHRRDADWFLKADDDTFVVVENLRYMLSAYSSSDLIYFGCRFKPFSPQGYMSGGAGYVLSRAALDSFINRALPAPTLCKSSGTGAEDVEIGKCLDKIGVKAMDSRDSFGRGRFFPFQVRDHLFPNRDDSFWYRKYMFYVSDEGLDCCSDYAVSFHYVPPEQMYVLDYLIYHLRPYGISHTHRAASTNLLDVQAENNNSTDLNRIEEKMNTIENDKR</sequence>
<evidence type="ECO:0000256" key="10">
    <source>
        <dbReference type="ARBA" id="ARBA00022989"/>
    </source>
</evidence>
<evidence type="ECO:0000313" key="13">
    <source>
        <dbReference type="EMBL" id="CAG9125666.1"/>
    </source>
</evidence>
<accession>A0A8S4FBP1</accession>
<keyword evidence="11" id="KW-0472">Membrane</keyword>
<protein>
    <recommendedName>
        <fullName evidence="4">N-acetylgalactosaminide beta-1,3-galactosyltransferase</fullName>
        <ecNumber evidence="4">2.4.1.122</ecNumber>
    </recommendedName>
</protein>
<comment type="pathway">
    <text evidence="2">Protein modification; protein glycosylation.</text>
</comment>
<dbReference type="GO" id="GO:0016020">
    <property type="term" value="C:membrane"/>
    <property type="evidence" value="ECO:0007669"/>
    <property type="project" value="UniProtKB-SubCell"/>
</dbReference>
<evidence type="ECO:0000313" key="14">
    <source>
        <dbReference type="Proteomes" id="UP000653454"/>
    </source>
</evidence>
<keyword evidence="9" id="KW-0735">Signal-anchor</keyword>
<evidence type="ECO:0000256" key="7">
    <source>
        <dbReference type="ARBA" id="ARBA00022692"/>
    </source>
</evidence>
<proteinExistence type="inferred from homology"/>
<dbReference type="PANTHER" id="PTHR23033:SF14">
    <property type="entry name" value="GLYCOPROTEIN-N-ACETYLGALACTOSAMINE 3-BETA-GALACTOSYLTRANSFERASE 1-RELATED"/>
    <property type="match status" value="1"/>
</dbReference>
<dbReference type="GO" id="GO:0000166">
    <property type="term" value="F:nucleotide binding"/>
    <property type="evidence" value="ECO:0007669"/>
    <property type="project" value="UniProtKB-KW"/>
</dbReference>
<keyword evidence="8" id="KW-0547">Nucleotide-binding</keyword>
<dbReference type="InterPro" id="IPR026050">
    <property type="entry name" value="C1GALT1/C1GALT1_chp1"/>
</dbReference>
<evidence type="ECO:0000256" key="9">
    <source>
        <dbReference type="ARBA" id="ARBA00022968"/>
    </source>
</evidence>
<evidence type="ECO:0000256" key="4">
    <source>
        <dbReference type="ARBA" id="ARBA00012557"/>
    </source>
</evidence>
<evidence type="ECO:0000256" key="8">
    <source>
        <dbReference type="ARBA" id="ARBA00022741"/>
    </source>
</evidence>
<evidence type="ECO:0000256" key="5">
    <source>
        <dbReference type="ARBA" id="ARBA00022676"/>
    </source>
</evidence>
<dbReference type="Pfam" id="PF02434">
    <property type="entry name" value="Fringe"/>
    <property type="match status" value="1"/>
</dbReference>
<name>A0A8S4FBP1_PLUXY</name>
<evidence type="ECO:0000256" key="1">
    <source>
        <dbReference type="ARBA" id="ARBA00004606"/>
    </source>
</evidence>
<comment type="similarity">
    <text evidence="3">Belongs to the glycosyltransferase 31 family. Beta3-Gal-T subfamily.</text>
</comment>
<keyword evidence="14" id="KW-1185">Reference proteome</keyword>
<evidence type="ECO:0000259" key="12">
    <source>
        <dbReference type="Pfam" id="PF02434"/>
    </source>
</evidence>
<evidence type="ECO:0000256" key="3">
    <source>
        <dbReference type="ARBA" id="ARBA00006462"/>
    </source>
</evidence>
<dbReference type="PANTHER" id="PTHR23033">
    <property type="entry name" value="BETA1,3-GALACTOSYLTRANSFERASE"/>
    <property type="match status" value="1"/>
</dbReference>
<dbReference type="InterPro" id="IPR003378">
    <property type="entry name" value="Fringe-like_glycosylTrfase"/>
</dbReference>
<keyword evidence="10" id="KW-1133">Transmembrane helix</keyword>
<dbReference type="Proteomes" id="UP000653454">
    <property type="component" value="Unassembled WGS sequence"/>
</dbReference>
<dbReference type="AlphaFoldDB" id="A0A8S4FBP1"/>
<keyword evidence="6" id="KW-0808">Transferase</keyword>
<keyword evidence="7" id="KW-0812">Transmembrane</keyword>
<feature type="domain" description="Fringe-like glycosyltransferase" evidence="12">
    <location>
        <begin position="24"/>
        <end position="126"/>
    </location>
</feature>
<organism evidence="13 14">
    <name type="scientific">Plutella xylostella</name>
    <name type="common">Diamondback moth</name>
    <name type="synonym">Plutella maculipennis</name>
    <dbReference type="NCBI Taxonomy" id="51655"/>
    <lineage>
        <taxon>Eukaryota</taxon>
        <taxon>Metazoa</taxon>
        <taxon>Ecdysozoa</taxon>
        <taxon>Arthropoda</taxon>
        <taxon>Hexapoda</taxon>
        <taxon>Insecta</taxon>
        <taxon>Pterygota</taxon>
        <taxon>Neoptera</taxon>
        <taxon>Endopterygota</taxon>
        <taxon>Lepidoptera</taxon>
        <taxon>Glossata</taxon>
        <taxon>Ditrysia</taxon>
        <taxon>Yponomeutoidea</taxon>
        <taxon>Plutellidae</taxon>
        <taxon>Plutella</taxon>
    </lineage>
</organism>
<keyword evidence="5" id="KW-0328">Glycosyltransferase</keyword>
<dbReference type="Gene3D" id="3.90.550.50">
    <property type="match status" value="1"/>
</dbReference>
<evidence type="ECO:0000256" key="11">
    <source>
        <dbReference type="ARBA" id="ARBA00023136"/>
    </source>
</evidence>